<reference evidence="2" key="1">
    <citation type="submission" date="2016-10" db="EMBL/GenBank/DDBJ databases">
        <authorList>
            <person name="Varghese N."/>
            <person name="Submissions S."/>
        </authorList>
    </citation>
    <scope>NUCLEOTIDE SEQUENCE [LARGE SCALE GENOMIC DNA]</scope>
    <source>
        <strain evidence="2">UNC178MFTsu3.1</strain>
    </source>
</reference>
<dbReference type="GO" id="GO:0009055">
    <property type="term" value="F:electron transfer activity"/>
    <property type="evidence" value="ECO:0007669"/>
    <property type="project" value="InterPro"/>
</dbReference>
<dbReference type="GO" id="GO:0005506">
    <property type="term" value="F:iron ion binding"/>
    <property type="evidence" value="ECO:0007669"/>
    <property type="project" value="InterPro"/>
</dbReference>
<dbReference type="PRINTS" id="PR00608">
    <property type="entry name" value="CYTCHROMECII"/>
</dbReference>
<dbReference type="GO" id="GO:0020037">
    <property type="term" value="F:heme binding"/>
    <property type="evidence" value="ECO:0007669"/>
    <property type="project" value="InterPro"/>
</dbReference>
<sequence>MRAVLLIVLGLAIGIVGTVFAMNALNQRNPFPRAVMDVMAHHSGALRNAVKGQRCEAAANSEHLQRLLSTSSDIVPAFPGVDQGFIDEANQLHTRLQAAVHAAPADCAALAAALKPVGETCQSCHQKYR</sequence>
<dbReference type="AlphaFoldDB" id="A0A1I2CG26"/>
<dbReference type="InterPro" id="IPR002321">
    <property type="entry name" value="Cyt_c_II"/>
</dbReference>
<dbReference type="RefSeq" id="WP_026636223.1">
    <property type="nucleotide sequence ID" value="NZ_FONH01000003.1"/>
</dbReference>
<dbReference type="Pfam" id="PF01322">
    <property type="entry name" value="Cytochrom_C_2"/>
    <property type="match status" value="1"/>
</dbReference>
<dbReference type="InterPro" id="IPR010980">
    <property type="entry name" value="Cyt_c/b562"/>
</dbReference>
<dbReference type="InterPro" id="IPR015984">
    <property type="entry name" value="Cyt_c_prime_subgr"/>
</dbReference>
<dbReference type="SUPFAM" id="SSF47175">
    <property type="entry name" value="Cytochromes"/>
    <property type="match status" value="1"/>
</dbReference>
<evidence type="ECO:0000313" key="1">
    <source>
        <dbReference type="EMBL" id="SFE66690.1"/>
    </source>
</evidence>
<dbReference type="Gene3D" id="1.20.120.10">
    <property type="entry name" value="Cytochrome c/b562"/>
    <property type="match status" value="1"/>
</dbReference>
<organism evidence="1 2">
    <name type="scientific">Dyella marensis</name>
    <dbReference type="NCBI Taxonomy" id="500610"/>
    <lineage>
        <taxon>Bacteria</taxon>
        <taxon>Pseudomonadati</taxon>
        <taxon>Pseudomonadota</taxon>
        <taxon>Gammaproteobacteria</taxon>
        <taxon>Lysobacterales</taxon>
        <taxon>Rhodanobacteraceae</taxon>
        <taxon>Dyella</taxon>
    </lineage>
</organism>
<keyword evidence="2" id="KW-1185">Reference proteome</keyword>
<dbReference type="EMBL" id="FONH01000003">
    <property type="protein sequence ID" value="SFE66690.1"/>
    <property type="molecule type" value="Genomic_DNA"/>
</dbReference>
<dbReference type="PROSITE" id="PS51009">
    <property type="entry name" value="CYTCII"/>
    <property type="match status" value="1"/>
</dbReference>
<dbReference type="Proteomes" id="UP000199477">
    <property type="component" value="Unassembled WGS sequence"/>
</dbReference>
<name>A0A1I2CG26_9GAMM</name>
<gene>
    <name evidence="1" type="ORF">SAMN02799615_01475</name>
</gene>
<proteinExistence type="predicted"/>
<accession>A0A1I2CG26</accession>
<dbReference type="GO" id="GO:0022900">
    <property type="term" value="P:electron transport chain"/>
    <property type="evidence" value="ECO:0007669"/>
    <property type="project" value="InterPro"/>
</dbReference>
<evidence type="ECO:0000313" key="2">
    <source>
        <dbReference type="Proteomes" id="UP000199477"/>
    </source>
</evidence>
<protein>
    <submittedName>
        <fullName evidence="1">Cytochrome c556</fullName>
    </submittedName>
</protein>